<accession>A0ACC3B6U2</accession>
<dbReference type="Proteomes" id="UP001177260">
    <property type="component" value="Unassembled WGS sequence"/>
</dbReference>
<protein>
    <submittedName>
        <fullName evidence="1">Uncharacterized protein</fullName>
    </submittedName>
</protein>
<evidence type="ECO:0000313" key="1">
    <source>
        <dbReference type="EMBL" id="KAK1145996.1"/>
    </source>
</evidence>
<evidence type="ECO:0000313" key="2">
    <source>
        <dbReference type="Proteomes" id="UP001177260"/>
    </source>
</evidence>
<comment type="caution">
    <text evidence="1">The sequence shown here is derived from an EMBL/GenBank/DDBJ whole genome shotgun (WGS) entry which is preliminary data.</text>
</comment>
<reference evidence="1 2" key="1">
    <citation type="journal article" date="2023" name="ACS Omega">
        <title>Identification of the Neoaspergillic Acid Biosynthesis Gene Cluster by Establishing an In Vitro CRISPR-Ribonucleoprotein Genetic System in Aspergillus melleus.</title>
        <authorList>
            <person name="Yuan B."/>
            <person name="Grau M.F."/>
            <person name="Murata R.M."/>
            <person name="Torok T."/>
            <person name="Venkateswaran K."/>
            <person name="Stajich J.E."/>
            <person name="Wang C.C.C."/>
        </authorList>
    </citation>
    <scope>NUCLEOTIDE SEQUENCE [LARGE SCALE GENOMIC DNA]</scope>
    <source>
        <strain evidence="1 2">IMV 1140</strain>
    </source>
</reference>
<keyword evidence="2" id="KW-1185">Reference proteome</keyword>
<gene>
    <name evidence="1" type="ORF">N8T08_003644</name>
</gene>
<proteinExistence type="predicted"/>
<name>A0ACC3B6U2_9EURO</name>
<dbReference type="EMBL" id="JAOPJF010000020">
    <property type="protein sequence ID" value="KAK1145996.1"/>
    <property type="molecule type" value="Genomic_DNA"/>
</dbReference>
<sequence>MSTAHQSNPPGEAKPEGLSKYIKRMRTVFRRSSTAKSGSGSPSNVEGKAESGEAKQAAGSTATPKPTPATPAPKPTPAATPPANQPIVVSHWSAIQEARTRALFAKHGLSLNDDDLKPTNTSVQRVAKPIRMRVRRSCHRCQTPFGSDRVCVNCQHTRCKSCPRHPPPKTKEDPETAFRKLMAQKGKGVVAGKAPLQHQSQLGNPSRPKQINDGNRNEYVLRIPSRTGGQDLVRKPVMQRVRRTCHRCDKLFVAGSKQCAGCDHVRCKKCPRDPPKLEKYPDGYPGDVEPPLELPPRTWKKPRRRVRPKRVKPEPDPEIFRKVEERLASLRLATE</sequence>
<organism evidence="1 2">
    <name type="scientific">Aspergillus melleus</name>
    <dbReference type="NCBI Taxonomy" id="138277"/>
    <lineage>
        <taxon>Eukaryota</taxon>
        <taxon>Fungi</taxon>
        <taxon>Dikarya</taxon>
        <taxon>Ascomycota</taxon>
        <taxon>Pezizomycotina</taxon>
        <taxon>Eurotiomycetes</taxon>
        <taxon>Eurotiomycetidae</taxon>
        <taxon>Eurotiales</taxon>
        <taxon>Aspergillaceae</taxon>
        <taxon>Aspergillus</taxon>
        <taxon>Aspergillus subgen. Circumdati</taxon>
    </lineage>
</organism>